<dbReference type="Gene3D" id="3.40.920.10">
    <property type="entry name" value="Pyruvate-ferredoxin oxidoreductase, PFOR, domain III"/>
    <property type="match status" value="1"/>
</dbReference>
<dbReference type="AlphaFoldDB" id="A0A3S2UAH4"/>
<feature type="domain" description="Pyruvate/ketoisovalerate oxidoreductase catalytic" evidence="3">
    <location>
        <begin position="20"/>
        <end position="201"/>
    </location>
</feature>
<dbReference type="InterPro" id="IPR046667">
    <property type="entry name" value="DUF6537"/>
</dbReference>
<dbReference type="Pfam" id="PF01558">
    <property type="entry name" value="POR"/>
    <property type="match status" value="1"/>
</dbReference>
<dbReference type="GO" id="GO:0016903">
    <property type="term" value="F:oxidoreductase activity, acting on the aldehyde or oxo group of donors"/>
    <property type="evidence" value="ECO:0007669"/>
    <property type="project" value="InterPro"/>
</dbReference>
<keyword evidence="1" id="KW-0560">Oxidoreductase</keyword>
<dbReference type="OrthoDB" id="6135558at2"/>
<evidence type="ECO:0000313" key="5">
    <source>
        <dbReference type="EMBL" id="RVT53503.1"/>
    </source>
</evidence>
<dbReference type="InterPro" id="IPR052198">
    <property type="entry name" value="IorB_Oxidoreductase"/>
</dbReference>
<feature type="region of interest" description="Disordered" evidence="2">
    <location>
        <begin position="471"/>
        <end position="496"/>
    </location>
</feature>
<evidence type="ECO:0000259" key="4">
    <source>
        <dbReference type="Pfam" id="PF20169"/>
    </source>
</evidence>
<dbReference type="RefSeq" id="WP_128194716.1">
    <property type="nucleotide sequence ID" value="NZ_SACT01000001.1"/>
</dbReference>
<organism evidence="5 6">
    <name type="scientific">Rubrivivax albus</name>
    <dbReference type="NCBI Taxonomy" id="2499835"/>
    <lineage>
        <taxon>Bacteria</taxon>
        <taxon>Pseudomonadati</taxon>
        <taxon>Pseudomonadota</taxon>
        <taxon>Betaproteobacteria</taxon>
        <taxon>Burkholderiales</taxon>
        <taxon>Sphaerotilaceae</taxon>
        <taxon>Rubrivivax</taxon>
    </lineage>
</organism>
<evidence type="ECO:0000256" key="1">
    <source>
        <dbReference type="ARBA" id="ARBA00023002"/>
    </source>
</evidence>
<protein>
    <submittedName>
        <fullName evidence="5">Indolepyruvate oxidoreductase subunit beta family protein</fullName>
    </submittedName>
</protein>
<keyword evidence="5" id="KW-0670">Pyruvate</keyword>
<accession>A0A3S2UAH4</accession>
<reference evidence="5 6" key="1">
    <citation type="submission" date="2019-01" db="EMBL/GenBank/DDBJ databases">
        <authorList>
            <person name="Chen W.-M."/>
        </authorList>
    </citation>
    <scope>NUCLEOTIDE SEQUENCE [LARGE SCALE GENOMIC DNA]</scope>
    <source>
        <strain evidence="5 6">ICH-3</strain>
    </source>
</reference>
<keyword evidence="6" id="KW-1185">Reference proteome</keyword>
<dbReference type="Pfam" id="PF20169">
    <property type="entry name" value="DUF6537"/>
    <property type="match status" value="1"/>
</dbReference>
<dbReference type="PANTHER" id="PTHR43854:SF1">
    <property type="entry name" value="INDOLEPYRUVATE OXIDOREDUCTASE SUBUNIT IORB"/>
    <property type="match status" value="1"/>
</dbReference>
<dbReference type="SUPFAM" id="SSF53323">
    <property type="entry name" value="Pyruvate-ferredoxin oxidoreductase, PFOR, domain III"/>
    <property type="match status" value="1"/>
</dbReference>
<feature type="compositionally biased region" description="Basic residues" evidence="2">
    <location>
        <begin position="487"/>
        <end position="496"/>
    </location>
</feature>
<gene>
    <name evidence="5" type="ORF">ENE75_00960</name>
</gene>
<proteinExistence type="predicted"/>
<name>A0A3S2UAH4_9BURK</name>
<dbReference type="PANTHER" id="PTHR43854">
    <property type="entry name" value="INDOLEPYRUVATE OXIDOREDUCTASE SUBUNIT IORB"/>
    <property type="match status" value="1"/>
</dbReference>
<dbReference type="InterPro" id="IPR002869">
    <property type="entry name" value="Pyrv_flavodox_OxRed_cen"/>
</dbReference>
<evidence type="ECO:0000259" key="3">
    <source>
        <dbReference type="Pfam" id="PF01558"/>
    </source>
</evidence>
<evidence type="ECO:0000313" key="6">
    <source>
        <dbReference type="Proteomes" id="UP000288178"/>
    </source>
</evidence>
<dbReference type="Proteomes" id="UP000288178">
    <property type="component" value="Unassembled WGS sequence"/>
</dbReference>
<comment type="caution">
    <text evidence="5">The sequence shown here is derived from an EMBL/GenBank/DDBJ whole genome shotgun (WGS) entry which is preliminary data.</text>
</comment>
<dbReference type="InterPro" id="IPR019752">
    <property type="entry name" value="Pyrv/ketoisovalerate_OxRed_cat"/>
</dbReference>
<dbReference type="NCBIfam" id="NF006179">
    <property type="entry name" value="PRK08312.1"/>
    <property type="match status" value="1"/>
</dbReference>
<feature type="domain" description="DUF6537" evidence="4">
    <location>
        <begin position="238"/>
        <end position="439"/>
    </location>
</feature>
<evidence type="ECO:0000256" key="2">
    <source>
        <dbReference type="SAM" id="MobiDB-lite"/>
    </source>
</evidence>
<dbReference type="EMBL" id="SACT01000001">
    <property type="protein sequence ID" value="RVT53503.1"/>
    <property type="molecule type" value="Genomic_DNA"/>
</dbReference>
<sequence length="496" mass="53347">MSTAQVTPMRPTCVLICALGGEGGGVLAEWLYGAAVRAGHAAQSTSVPGVAQRTGATTYYIEVWPQPASTHPGRRPVFSLNPVPGGVDLLVSSELLETARQVANGMVSADRTVVISSTARTLTTAEKMQPTDGRADTGALVAALQRHAKQAELLDLAALAQQAGTVISAVMLGAIAASGVLPFARGVYEDTIRAGGKGVEPSLRGFALAFDAVTRQREQRTAVEAALQPAPAPDLRALGRARVASYQDEAYARLYDERLDRFAAWPAVQQELARWLALWMAFDDIVRVAALKLAASRQARVRREVKAGDDEIVKLYDHFKPGVPEFAALLPERLAARLQAWDRRRVAAGRDPWALPLKVGTHTLRGALALRFVAGLKGWRRRGQRFAREQALIERWLAAVQAGAQRDPALGLELALCGRLIKGYGSTNERGQASLLHIVDVLATRDAATVRAAREAALADDAGRALDATLAAHGAPPRPPREQPVRFYRRKPVPAR</sequence>